<keyword evidence="2" id="KW-0479">Metal-binding</keyword>
<keyword evidence="5" id="KW-0732">Signal</keyword>
<dbReference type="PANTHER" id="PTHR45702">
    <property type="entry name" value="ADAM10/ADAM17 METALLOPEPTIDASE FAMILY MEMBER"/>
    <property type="match status" value="1"/>
</dbReference>
<keyword evidence="4" id="KW-1133">Transmembrane helix</keyword>
<feature type="transmembrane region" description="Helical" evidence="4">
    <location>
        <begin position="658"/>
        <end position="680"/>
    </location>
</feature>
<dbReference type="PROSITE" id="PS50215">
    <property type="entry name" value="ADAM_MEPRO"/>
    <property type="match status" value="1"/>
</dbReference>
<feature type="domain" description="Peptidase M12B" evidence="7">
    <location>
        <begin position="226"/>
        <end position="428"/>
    </location>
</feature>
<dbReference type="InterPro" id="IPR036436">
    <property type="entry name" value="Disintegrin_dom_sf"/>
</dbReference>
<keyword evidence="1" id="KW-1015">Disulfide bond</keyword>
<dbReference type="PROSITE" id="PS50214">
    <property type="entry name" value="DISINTEGRIN_2"/>
    <property type="match status" value="1"/>
</dbReference>
<name>A0ABM4BCI3_HYDVU</name>
<dbReference type="Gene3D" id="4.10.70.10">
    <property type="entry name" value="Disintegrin domain"/>
    <property type="match status" value="1"/>
</dbReference>
<dbReference type="Pfam" id="PF13688">
    <property type="entry name" value="Reprolysin_5"/>
    <property type="match status" value="1"/>
</dbReference>
<dbReference type="GO" id="GO:0008237">
    <property type="term" value="F:metallopeptidase activity"/>
    <property type="evidence" value="ECO:0007669"/>
    <property type="project" value="UniProtKB-KW"/>
</dbReference>
<dbReference type="InterPro" id="IPR002870">
    <property type="entry name" value="Peptidase_M12B_N"/>
</dbReference>
<organism evidence="8 9">
    <name type="scientific">Hydra vulgaris</name>
    <name type="common">Hydra</name>
    <name type="synonym">Hydra attenuata</name>
    <dbReference type="NCBI Taxonomy" id="6087"/>
    <lineage>
        <taxon>Eukaryota</taxon>
        <taxon>Metazoa</taxon>
        <taxon>Cnidaria</taxon>
        <taxon>Hydrozoa</taxon>
        <taxon>Hydroidolina</taxon>
        <taxon>Anthoathecata</taxon>
        <taxon>Aplanulata</taxon>
        <taxon>Hydridae</taxon>
        <taxon>Hydra</taxon>
    </lineage>
</organism>
<keyword evidence="9" id="KW-0645">Protease</keyword>
<feature type="domain" description="Disintegrin" evidence="6">
    <location>
        <begin position="452"/>
        <end position="548"/>
    </location>
</feature>
<reference evidence="8" key="1">
    <citation type="submission" date="2025-05" db="UniProtKB">
        <authorList>
            <consortium name="RefSeq"/>
        </authorList>
    </citation>
    <scope>NUCLEOTIDE SEQUENCE [LARGE SCALE GENOMIC DNA]</scope>
</reference>
<dbReference type="RefSeq" id="XP_065646645.1">
    <property type="nucleotide sequence ID" value="XM_065790573.1"/>
</dbReference>
<reference evidence="9" key="2">
    <citation type="submission" date="2025-08" db="UniProtKB">
        <authorList>
            <consortium name="RefSeq"/>
        </authorList>
    </citation>
    <scope>IDENTIFICATION</scope>
</reference>
<evidence type="ECO:0000256" key="2">
    <source>
        <dbReference type="PROSITE-ProRule" id="PRU00276"/>
    </source>
</evidence>
<sequence>MFSSRFIEIVLLFIIVNKCSAKQPLNSFIRHHEKITYDTEDVHRRSRRALELSPYANVHLKFNAFNRNFTLHMRRNHEIFASDFKIVDGLGNKIDYDYSRFFQGEVEGFHQGKSHVLGKIDDGRFEGKIHLGKDEYYIEPAEKYFNDENDSSFHSVMYNLNDVEHESKFVNPPIPSRPTSFEGNGLENKIKEELDKGKQRFRRGTKNRRMNTCNLKLVADHLFMRKYVRRQQAIDQMVLHYQAVEYIFRNQTFNTTDQLDSSYSPEGIGFRIKEVHVWLENTVPPEIKPTFVTAYELLEQFSRMNHSSVCLAYLFTDRSFEDGVLGLSWIAYQYGQPGGICDPYANYGGIWKTYNTGLVTVRLYNREAPMAITEISFAHELGHSFGAQHDPANKDCQPGIGRGGNFIMYDKATSGYLKNNKLFSRCSIARMIPVINAKGLEPTVGCFTDRYWAICGNGAFEEGEICDCGTESTCVEKCCTPYGAKYGTPCTFRNPAYQCSPSKGPCCLNETCTIARQYLQCFDGTECMESLVCNGLHYTCPLPKFKANLTLCDKERSVCINGFCQGSLCLRYGLEGCMCDAPQDKCKVCCQYNGKCTSSYNIDFMPNKTLSRGMPCNYYKGYCNSQAVCEDIDMDGPMRMLYATFFTEEGIKFWFRRYWFVIILASLLILCVLTAFVYYCQSFTPSDNPYIENKKVHKPLTKKRRQAQGADRYQAGGGKPIPMSSTYA</sequence>
<evidence type="ECO:0000256" key="4">
    <source>
        <dbReference type="SAM" id="Phobius"/>
    </source>
</evidence>
<evidence type="ECO:0000259" key="7">
    <source>
        <dbReference type="PROSITE" id="PS50215"/>
    </source>
</evidence>
<feature type="binding site" evidence="2">
    <location>
        <position position="379"/>
    </location>
    <ligand>
        <name>Zn(2+)</name>
        <dbReference type="ChEBI" id="CHEBI:29105"/>
        <note>catalytic</note>
    </ligand>
</feature>
<gene>
    <name evidence="9" type="primary">LOC100208233</name>
</gene>
<feature type="signal peptide" evidence="5">
    <location>
        <begin position="1"/>
        <end position="21"/>
    </location>
</feature>
<keyword evidence="4" id="KW-0812">Transmembrane</keyword>
<keyword evidence="9" id="KW-0378">Hydrolase</keyword>
<dbReference type="SUPFAM" id="SSF55486">
    <property type="entry name" value="Metalloproteases ('zincins'), catalytic domain"/>
    <property type="match status" value="1"/>
</dbReference>
<dbReference type="Gene3D" id="3.40.390.10">
    <property type="entry name" value="Collagenase (Catalytic Domain)"/>
    <property type="match status" value="1"/>
</dbReference>
<feature type="chain" id="PRO_5046415058" evidence="5">
    <location>
        <begin position="22"/>
        <end position="728"/>
    </location>
</feature>
<dbReference type="GeneID" id="100208233"/>
<dbReference type="InterPro" id="IPR001762">
    <property type="entry name" value="Disintegrin_dom"/>
</dbReference>
<feature type="active site" evidence="2">
    <location>
        <position position="380"/>
    </location>
</feature>
<keyword evidence="4" id="KW-0472">Membrane</keyword>
<keyword evidence="9" id="KW-0482">Metalloprotease</keyword>
<dbReference type="InterPro" id="IPR024079">
    <property type="entry name" value="MetalloPept_cat_dom_sf"/>
</dbReference>
<dbReference type="InterPro" id="IPR001590">
    <property type="entry name" value="Peptidase_M12B"/>
</dbReference>
<evidence type="ECO:0000313" key="9">
    <source>
        <dbReference type="RefSeq" id="XP_065646645.1"/>
    </source>
</evidence>
<feature type="region of interest" description="Disordered" evidence="3">
    <location>
        <begin position="700"/>
        <end position="728"/>
    </location>
</feature>
<keyword evidence="2" id="KW-0862">Zinc</keyword>
<dbReference type="InterPro" id="IPR051489">
    <property type="entry name" value="ADAM_Metalloproteinase"/>
</dbReference>
<feature type="binding site" evidence="2">
    <location>
        <position position="383"/>
    </location>
    <ligand>
        <name>Zn(2+)</name>
        <dbReference type="ChEBI" id="CHEBI:29105"/>
        <note>catalytic</note>
    </ligand>
</feature>
<comment type="caution">
    <text evidence="2">Lacks conserved residue(s) required for the propagation of feature annotation.</text>
</comment>
<evidence type="ECO:0000259" key="6">
    <source>
        <dbReference type="PROSITE" id="PS50214"/>
    </source>
</evidence>
<dbReference type="PANTHER" id="PTHR45702:SF2">
    <property type="entry name" value="KUZBANIAN, ISOFORM A"/>
    <property type="match status" value="1"/>
</dbReference>
<dbReference type="Pfam" id="PF01562">
    <property type="entry name" value="Pep_M12B_propep"/>
    <property type="match status" value="1"/>
</dbReference>
<evidence type="ECO:0000313" key="8">
    <source>
        <dbReference type="Proteomes" id="UP001652625"/>
    </source>
</evidence>
<protein>
    <submittedName>
        <fullName evidence="9">Disintegrin and metalloproteinase domain-containing protein 10 isoform X2</fullName>
    </submittedName>
</protein>
<dbReference type="Proteomes" id="UP001652625">
    <property type="component" value="Chromosome 02"/>
</dbReference>
<evidence type="ECO:0000256" key="3">
    <source>
        <dbReference type="SAM" id="MobiDB-lite"/>
    </source>
</evidence>
<feature type="binding site" evidence="2">
    <location>
        <position position="389"/>
    </location>
    <ligand>
        <name>Zn(2+)</name>
        <dbReference type="ChEBI" id="CHEBI:29105"/>
        <note>catalytic</note>
    </ligand>
</feature>
<accession>A0ABM4BCI3</accession>
<evidence type="ECO:0000256" key="5">
    <source>
        <dbReference type="SAM" id="SignalP"/>
    </source>
</evidence>
<proteinExistence type="predicted"/>
<dbReference type="SMART" id="SM00050">
    <property type="entry name" value="DISIN"/>
    <property type="match status" value="1"/>
</dbReference>
<keyword evidence="8" id="KW-1185">Reference proteome</keyword>
<evidence type="ECO:0000256" key="1">
    <source>
        <dbReference type="ARBA" id="ARBA00023157"/>
    </source>
</evidence>